<reference evidence="1" key="1">
    <citation type="submission" date="2012-01" db="EMBL/GenBank/DDBJ databases">
        <title>The Genome Sequence of Treponema denticola H-22.</title>
        <authorList>
            <consortium name="The Broad Institute Genome Sequencing Platform"/>
            <person name="Earl A."/>
            <person name="Ward D."/>
            <person name="Feldgarden M."/>
            <person name="Gevers D."/>
            <person name="Blanton J.M."/>
            <person name="Fenno C.J."/>
            <person name="Baranova O.V."/>
            <person name="Mathney J."/>
            <person name="Dewhirst F.E."/>
            <person name="Izard J."/>
            <person name="Young S.K."/>
            <person name="Zeng Q."/>
            <person name="Gargeya S."/>
            <person name="Fitzgerald M."/>
            <person name="Haas B."/>
            <person name="Abouelleil A."/>
            <person name="Alvarado L."/>
            <person name="Arachchi H.M."/>
            <person name="Berlin A."/>
            <person name="Chapman S.B."/>
            <person name="Gearin G."/>
            <person name="Goldberg J."/>
            <person name="Griggs A."/>
            <person name="Gujja S."/>
            <person name="Hansen M."/>
            <person name="Heiman D."/>
            <person name="Howarth C."/>
            <person name="Larimer J."/>
            <person name="Lui A."/>
            <person name="MacDonald P.J.P."/>
            <person name="McCowen C."/>
            <person name="Montmayeur A."/>
            <person name="Murphy C."/>
            <person name="Neiman D."/>
            <person name="Pearson M."/>
            <person name="Priest M."/>
            <person name="Roberts A."/>
            <person name="Saif S."/>
            <person name="Shea T."/>
            <person name="Sisk P."/>
            <person name="Stolte C."/>
            <person name="Sykes S."/>
            <person name="Wortman J."/>
            <person name="Nusbaum C."/>
            <person name="Birren B."/>
        </authorList>
    </citation>
    <scope>NUCLEOTIDE SEQUENCE [LARGE SCALE GENOMIC DNA]</scope>
    <source>
        <strain evidence="1">H-22</strain>
    </source>
</reference>
<name>A0A0E2E6E8_TREDN</name>
<dbReference type="Proteomes" id="UP000011705">
    <property type="component" value="Chromosome"/>
</dbReference>
<dbReference type="EMBL" id="AGDV01000011">
    <property type="protein sequence ID" value="EMB33562.1"/>
    <property type="molecule type" value="Genomic_DNA"/>
</dbReference>
<comment type="caution">
    <text evidence="1">The sequence shown here is derived from an EMBL/GenBank/DDBJ whole genome shotgun (WGS) entry which is preliminary data.</text>
</comment>
<accession>A0A0E2E6E8</accession>
<dbReference type="HOGENOM" id="CLU_218468_0_0_12"/>
<dbReference type="AlphaFoldDB" id="A0A0E2E6E8"/>
<evidence type="ECO:0000313" key="1">
    <source>
        <dbReference type="EMBL" id="EMB33562.1"/>
    </source>
</evidence>
<protein>
    <submittedName>
        <fullName evidence="1">Uncharacterized protein</fullName>
    </submittedName>
</protein>
<proteinExistence type="predicted"/>
<dbReference type="PATRIC" id="fig|999432.5.peg.1430"/>
<gene>
    <name evidence="1" type="ORF">HMPREF9726_01376</name>
</gene>
<organism evidence="1">
    <name type="scientific">Treponema denticola H-22</name>
    <dbReference type="NCBI Taxonomy" id="999432"/>
    <lineage>
        <taxon>Bacteria</taxon>
        <taxon>Pseudomonadati</taxon>
        <taxon>Spirochaetota</taxon>
        <taxon>Spirochaetia</taxon>
        <taxon>Spirochaetales</taxon>
        <taxon>Treponemataceae</taxon>
        <taxon>Treponema</taxon>
    </lineage>
</organism>
<sequence>MALSEVESTKFYYLLQTISIIIMKGEKFFSFKKIMGVEK</sequence>